<feature type="disulfide bond" evidence="9">
    <location>
        <begin position="94"/>
        <end position="112"/>
    </location>
</feature>
<feature type="disulfide bond" evidence="9">
    <location>
        <begin position="49"/>
        <end position="62"/>
    </location>
</feature>
<dbReference type="InterPro" id="IPR034029">
    <property type="entry name" value="TNFRSF10A/B_death"/>
</dbReference>
<sequence length="337" mass="37852">DLQVPDTSRSGKKCPAEHSKEPNGSSECLPCKEDEYIEYPNDFPRCLGCRKCRGDEVELSPCRAVSNTQCACKNGTFCSPDHPCEMCQKCRPRCPKDEVELAPCTPHSDRRCGPPTSTTSDSSGTLIVTSVVVVVVAAAVLLELSFFAWKSRCCRSPASLPPQDYLVRQLTRYRRGGQGTQDNRHNEQLSRDQLLPRGPGSGTHNTPGTLSFQVMRPRTSYPSVKPRRNLVPVQGEDPIMVLRRSFDIFARDVPYKDWKRYGRALDLLENDIALAEMNDRYSLEPFFQMLNMWQNRQGMKASVNMLLEALHQINLGGIAEDISSKLVQQGSFQYEVS</sequence>
<name>A0A091WNJ3_OPIHO</name>
<dbReference type="Gene3D" id="1.10.533.10">
    <property type="entry name" value="Death Domain, Fas"/>
    <property type="match status" value="1"/>
</dbReference>
<dbReference type="STRING" id="30419.A0A091WNJ3"/>
<keyword evidence="7 14" id="KW-0675">Receptor</keyword>
<dbReference type="PANTHER" id="PTHR46330">
    <property type="entry name" value="TUMOR NECROSIS FACTOR RECEPTOR SUPERFAMILY MEMBER 10B"/>
    <property type="match status" value="1"/>
</dbReference>
<dbReference type="AlphaFoldDB" id="A0A091WNJ3"/>
<dbReference type="InterPro" id="IPR011029">
    <property type="entry name" value="DEATH-like_dom_sf"/>
</dbReference>
<feature type="non-terminal residue" evidence="14">
    <location>
        <position position="337"/>
    </location>
</feature>
<keyword evidence="5 11" id="KW-0472">Membrane</keyword>
<evidence type="ECO:0000256" key="11">
    <source>
        <dbReference type="SAM" id="Phobius"/>
    </source>
</evidence>
<evidence type="ECO:0000256" key="8">
    <source>
        <dbReference type="ARBA" id="ARBA00023180"/>
    </source>
</evidence>
<reference evidence="14 15" key="1">
    <citation type="submission" date="2014-04" db="EMBL/GenBank/DDBJ databases">
        <title>Genome evolution of avian class.</title>
        <authorList>
            <person name="Zhang G."/>
            <person name="Li C."/>
        </authorList>
    </citation>
    <scope>NUCLEOTIDE SEQUENCE [LARGE SCALE GENOMIC DNA]</scope>
    <source>
        <strain evidence="14">BGI_N306</strain>
    </source>
</reference>
<evidence type="ECO:0000259" key="12">
    <source>
        <dbReference type="PROSITE" id="PS50017"/>
    </source>
</evidence>
<keyword evidence="15" id="KW-1185">Reference proteome</keyword>
<feature type="domain" description="Death" evidence="12">
    <location>
        <begin position="257"/>
        <end position="326"/>
    </location>
</feature>
<protein>
    <submittedName>
        <fullName evidence="14">Tumor necrosis factor receptor superfamily member 10B</fullName>
    </submittedName>
</protein>
<dbReference type="GO" id="GO:0004888">
    <property type="term" value="F:transmembrane signaling receptor activity"/>
    <property type="evidence" value="ECO:0007669"/>
    <property type="project" value="UniProtKB-ARBA"/>
</dbReference>
<dbReference type="EMBL" id="KK734052">
    <property type="protein sequence ID" value="KFR03111.1"/>
    <property type="molecule type" value="Genomic_DNA"/>
</dbReference>
<dbReference type="InterPro" id="IPR034024">
    <property type="entry name" value="TNFRSF10_N"/>
</dbReference>
<evidence type="ECO:0000256" key="5">
    <source>
        <dbReference type="ARBA" id="ARBA00023136"/>
    </source>
</evidence>
<dbReference type="SUPFAM" id="SSF57586">
    <property type="entry name" value="TNF receptor-like"/>
    <property type="match status" value="1"/>
</dbReference>
<gene>
    <name evidence="14" type="ORF">N306_03799</name>
</gene>
<feature type="domain" description="TNFR-Cys" evidence="13">
    <location>
        <begin position="71"/>
        <end position="112"/>
    </location>
</feature>
<dbReference type="SMART" id="SM00208">
    <property type="entry name" value="TNFR"/>
    <property type="match status" value="2"/>
</dbReference>
<evidence type="ECO:0000256" key="10">
    <source>
        <dbReference type="SAM" id="MobiDB-lite"/>
    </source>
</evidence>
<feature type="transmembrane region" description="Helical" evidence="11">
    <location>
        <begin position="126"/>
        <end position="149"/>
    </location>
</feature>
<keyword evidence="11" id="KW-0812">Transmembrane</keyword>
<keyword evidence="6 9" id="KW-1015">Disulfide bond</keyword>
<evidence type="ECO:0000256" key="7">
    <source>
        <dbReference type="ARBA" id="ARBA00023170"/>
    </source>
</evidence>
<evidence type="ECO:0000259" key="13">
    <source>
        <dbReference type="PROSITE" id="PS50050"/>
    </source>
</evidence>
<keyword evidence="3" id="KW-0732">Signal</keyword>
<dbReference type="SMART" id="SM00005">
    <property type="entry name" value="DEATH"/>
    <property type="match status" value="1"/>
</dbReference>
<dbReference type="Pfam" id="PF00020">
    <property type="entry name" value="TNFR_c6"/>
    <property type="match status" value="2"/>
</dbReference>
<dbReference type="PROSITE" id="PS50050">
    <property type="entry name" value="TNFR_NGFR_2"/>
    <property type="match status" value="2"/>
</dbReference>
<proteinExistence type="predicted"/>
<dbReference type="GO" id="GO:0043065">
    <property type="term" value="P:positive regulation of apoptotic process"/>
    <property type="evidence" value="ECO:0007669"/>
    <property type="project" value="TreeGrafter"/>
</dbReference>
<evidence type="ECO:0000256" key="6">
    <source>
        <dbReference type="ARBA" id="ARBA00023157"/>
    </source>
</evidence>
<evidence type="ECO:0000313" key="15">
    <source>
        <dbReference type="Proteomes" id="UP000053605"/>
    </source>
</evidence>
<evidence type="ECO:0000256" key="4">
    <source>
        <dbReference type="ARBA" id="ARBA00022737"/>
    </source>
</evidence>
<dbReference type="FunFam" id="2.10.50.10:FF:000004">
    <property type="entry name" value="Tumor necrosis factor receptor superfamily member 6"/>
    <property type="match status" value="1"/>
</dbReference>
<comment type="caution">
    <text evidence="9">Lacks conserved residue(s) required for the propagation of feature annotation.</text>
</comment>
<evidence type="ECO:0000256" key="9">
    <source>
        <dbReference type="PROSITE-ProRule" id="PRU00206"/>
    </source>
</evidence>
<keyword evidence="8" id="KW-0325">Glycoprotein</keyword>
<feature type="disulfide bond" evidence="9">
    <location>
        <begin position="52"/>
        <end position="70"/>
    </location>
</feature>
<comment type="subcellular location">
    <subcellularLocation>
        <location evidence="1">Membrane</location>
    </subcellularLocation>
</comment>
<feature type="repeat" description="TNFR-Cys" evidence="9">
    <location>
        <begin position="71"/>
        <end position="112"/>
    </location>
</feature>
<feature type="disulfide bond" evidence="9">
    <location>
        <begin position="31"/>
        <end position="46"/>
    </location>
</feature>
<evidence type="ECO:0000313" key="14">
    <source>
        <dbReference type="EMBL" id="KFR03111.1"/>
    </source>
</evidence>
<feature type="region of interest" description="Disordered" evidence="10">
    <location>
        <begin position="1"/>
        <end position="26"/>
    </location>
</feature>
<dbReference type="InterPro" id="IPR000488">
    <property type="entry name" value="Death_dom"/>
</dbReference>
<feature type="disulfide bond" evidence="9">
    <location>
        <begin position="72"/>
        <end position="87"/>
    </location>
</feature>
<feature type="compositionally biased region" description="Polar residues" evidence="10">
    <location>
        <begin position="202"/>
        <end position="212"/>
    </location>
</feature>
<evidence type="ECO:0000256" key="3">
    <source>
        <dbReference type="ARBA" id="ARBA00022729"/>
    </source>
</evidence>
<feature type="repeat" description="TNFR-Cys" evidence="9">
    <location>
        <begin position="30"/>
        <end position="70"/>
    </location>
</feature>
<keyword evidence="11" id="KW-1133">Transmembrane helix</keyword>
<dbReference type="CDD" id="cd08315">
    <property type="entry name" value="Death_TRAILR_DR4_DR5"/>
    <property type="match status" value="1"/>
</dbReference>
<dbReference type="GO" id="GO:0005886">
    <property type="term" value="C:plasma membrane"/>
    <property type="evidence" value="ECO:0007669"/>
    <property type="project" value="TreeGrafter"/>
</dbReference>
<keyword evidence="4" id="KW-0677">Repeat</keyword>
<keyword evidence="2" id="KW-0053">Apoptosis</keyword>
<dbReference type="InterPro" id="IPR052491">
    <property type="entry name" value="TNFRSF10"/>
</dbReference>
<feature type="non-terminal residue" evidence="14">
    <location>
        <position position="1"/>
    </location>
</feature>
<dbReference type="PANTHER" id="PTHR46330:SF17">
    <property type="entry name" value="TUMOR NECROSIS FACTOR RECEPTOR SUPERFAMILY, MEMBER 10B"/>
    <property type="match status" value="1"/>
</dbReference>
<feature type="region of interest" description="Disordered" evidence="10">
    <location>
        <begin position="175"/>
        <end position="212"/>
    </location>
</feature>
<dbReference type="GO" id="GO:0036462">
    <property type="term" value="P:TRAIL-activated apoptotic signaling pathway"/>
    <property type="evidence" value="ECO:0007669"/>
    <property type="project" value="TreeGrafter"/>
</dbReference>
<dbReference type="CDD" id="cd10580">
    <property type="entry name" value="TNFRSF10"/>
    <property type="match status" value="1"/>
</dbReference>
<evidence type="ECO:0000256" key="1">
    <source>
        <dbReference type="ARBA" id="ARBA00004370"/>
    </source>
</evidence>
<evidence type="ECO:0000256" key="2">
    <source>
        <dbReference type="ARBA" id="ARBA00022703"/>
    </source>
</evidence>
<dbReference type="Pfam" id="PF00531">
    <property type="entry name" value="Death"/>
    <property type="match status" value="1"/>
</dbReference>
<dbReference type="PROSITE" id="PS50017">
    <property type="entry name" value="DEATH_DOMAIN"/>
    <property type="match status" value="1"/>
</dbReference>
<dbReference type="InterPro" id="IPR001368">
    <property type="entry name" value="TNFR/NGFR_Cys_rich_reg"/>
</dbReference>
<dbReference type="GO" id="GO:0009986">
    <property type="term" value="C:cell surface"/>
    <property type="evidence" value="ECO:0007669"/>
    <property type="project" value="TreeGrafter"/>
</dbReference>
<feature type="domain" description="TNFR-Cys" evidence="13">
    <location>
        <begin position="30"/>
        <end position="70"/>
    </location>
</feature>
<organism evidence="14 15">
    <name type="scientific">Opisthocomus hoazin</name>
    <name type="common">Hoatzin</name>
    <name type="synonym">Phasianus hoazin</name>
    <dbReference type="NCBI Taxonomy" id="30419"/>
    <lineage>
        <taxon>Eukaryota</taxon>
        <taxon>Metazoa</taxon>
        <taxon>Chordata</taxon>
        <taxon>Craniata</taxon>
        <taxon>Vertebrata</taxon>
        <taxon>Euteleostomi</taxon>
        <taxon>Archelosauria</taxon>
        <taxon>Archosauria</taxon>
        <taxon>Dinosauria</taxon>
        <taxon>Saurischia</taxon>
        <taxon>Theropoda</taxon>
        <taxon>Coelurosauria</taxon>
        <taxon>Aves</taxon>
        <taxon>Neognathae</taxon>
        <taxon>Neoaves</taxon>
        <taxon>Opisthocomiformes</taxon>
        <taxon>Opisthocomidae</taxon>
        <taxon>Opisthocomus</taxon>
    </lineage>
</organism>
<dbReference type="PhylomeDB" id="A0A091WNJ3"/>
<accession>A0A091WNJ3</accession>
<dbReference type="Gene3D" id="2.10.50.10">
    <property type="entry name" value="Tumor Necrosis Factor Receptor, subunit A, domain 2"/>
    <property type="match status" value="2"/>
</dbReference>
<dbReference type="Proteomes" id="UP000053605">
    <property type="component" value="Unassembled WGS sequence"/>
</dbReference>
<dbReference type="SUPFAM" id="SSF47986">
    <property type="entry name" value="DEATH domain"/>
    <property type="match status" value="1"/>
</dbReference>